<sequence length="97" mass="11114">MRNYRIKASFILDGLASFSIIIIITTLIVPFVQQLNHSYQYQLEKLDDKKTILVAVSHYHSEQLKKGVNLGVHKIIQQGNQVCTTKYATNETTCIKF</sequence>
<keyword evidence="1" id="KW-0812">Transmembrane</keyword>
<name>G5JJH9_9STAP</name>
<reference evidence="2 3" key="1">
    <citation type="journal article" date="2012" name="BMC Genomics">
        <title>Comparative genomic analysis of the genus Staphylococcus including Staphylococcus aureus and its newly described sister species Staphylococcus simiae.</title>
        <authorList>
            <person name="Suzuki H."/>
            <person name="Lefebure T."/>
            <person name="Pavinski Bitar P."/>
            <person name="Stanhope M.J."/>
        </authorList>
    </citation>
    <scope>NUCLEOTIDE SEQUENCE [LARGE SCALE GENOMIC DNA]</scope>
    <source>
        <strain evidence="2 3">CCM 7213</strain>
    </source>
</reference>
<dbReference type="PATRIC" id="fig|911238.3.peg.1414"/>
<dbReference type="Proteomes" id="UP000005413">
    <property type="component" value="Unassembled WGS sequence"/>
</dbReference>
<evidence type="ECO:0000313" key="3">
    <source>
        <dbReference type="Proteomes" id="UP000005413"/>
    </source>
</evidence>
<protein>
    <submittedName>
        <fullName evidence="2">Uncharacterized protein</fullName>
    </submittedName>
</protein>
<proteinExistence type="predicted"/>
<dbReference type="RefSeq" id="WP_002464334.1">
    <property type="nucleotide sequence ID" value="NZ_AEUN01000446.1"/>
</dbReference>
<keyword evidence="1" id="KW-0472">Membrane</keyword>
<dbReference type="AlphaFoldDB" id="G5JJH9"/>
<accession>G5JJH9</accession>
<keyword evidence="1" id="KW-1133">Transmembrane helix</keyword>
<gene>
    <name evidence="2" type="ORF">SS7213T_08172</name>
</gene>
<comment type="caution">
    <text evidence="2">The sequence shown here is derived from an EMBL/GenBank/DDBJ whole genome shotgun (WGS) entry which is preliminary data.</text>
</comment>
<evidence type="ECO:0000256" key="1">
    <source>
        <dbReference type="SAM" id="Phobius"/>
    </source>
</evidence>
<keyword evidence="3" id="KW-1185">Reference proteome</keyword>
<evidence type="ECO:0000313" key="2">
    <source>
        <dbReference type="EMBL" id="EHJ07657.1"/>
    </source>
</evidence>
<organism evidence="2 3">
    <name type="scientific">Staphylococcus simiae CCM 7213 = CCUG 51256</name>
    <dbReference type="NCBI Taxonomy" id="911238"/>
    <lineage>
        <taxon>Bacteria</taxon>
        <taxon>Bacillati</taxon>
        <taxon>Bacillota</taxon>
        <taxon>Bacilli</taxon>
        <taxon>Bacillales</taxon>
        <taxon>Staphylococcaceae</taxon>
        <taxon>Staphylococcus</taxon>
    </lineage>
</organism>
<dbReference type="EMBL" id="AEUN01000446">
    <property type="protein sequence ID" value="EHJ07657.1"/>
    <property type="molecule type" value="Genomic_DNA"/>
</dbReference>
<feature type="transmembrane region" description="Helical" evidence="1">
    <location>
        <begin position="12"/>
        <end position="32"/>
    </location>
</feature>